<evidence type="ECO:0000313" key="2">
    <source>
        <dbReference type="Proteomes" id="UP000216725"/>
    </source>
</evidence>
<comment type="caution">
    <text evidence="1">The sequence shown here is derived from an EMBL/GenBank/DDBJ whole genome shotgun (WGS) entry which is preliminary data.</text>
</comment>
<gene>
    <name evidence="1" type="ORF">PSRA_1013</name>
</gene>
<dbReference type="AlphaFoldDB" id="A0A261EY70"/>
<sequence>MEQAKFPTIIDTSISGRMNDALLAFHGGAYISAVTLALTIPDICGGRLWPDTGVGERYAKWFDTYVKPFSFRGPRPGTSSWHKAAAQKTTDDTVDDYFNGSDCYQLRCVYLHEGTNTPQKEEKIPYKAIQFTVHTADAVGGNGISELTTNENDQQCIYRVNLDLYQFLKTMKAGTTKFLYEHPDLDAVKNTVSSLYPPIIDFTKVETAG</sequence>
<keyword evidence="2" id="KW-1185">Reference proteome</keyword>
<protein>
    <submittedName>
        <fullName evidence="1">Uncharacterized protein</fullName>
    </submittedName>
</protein>
<evidence type="ECO:0000313" key="1">
    <source>
        <dbReference type="EMBL" id="OZG51616.1"/>
    </source>
</evidence>
<dbReference type="RefSeq" id="WP_143516339.1">
    <property type="nucleotide sequence ID" value="NZ_MWWR01000007.1"/>
</dbReference>
<dbReference type="Proteomes" id="UP000216725">
    <property type="component" value="Unassembled WGS sequence"/>
</dbReference>
<dbReference type="OrthoDB" id="5150111at2"/>
<proteinExistence type="predicted"/>
<accession>A0A261EY70</accession>
<reference evidence="1 2" key="1">
    <citation type="journal article" date="2017" name="BMC Genomics">
        <title>Comparative genomic and phylogenomic analyses of the Bifidobacteriaceae family.</title>
        <authorList>
            <person name="Lugli G.A."/>
            <person name="Milani C."/>
            <person name="Turroni F."/>
            <person name="Duranti S."/>
            <person name="Mancabelli L."/>
            <person name="Mangifesta M."/>
            <person name="Ferrario C."/>
            <person name="Modesto M."/>
            <person name="Mattarelli P."/>
            <person name="Jiri K."/>
            <person name="van Sinderen D."/>
            <person name="Ventura M."/>
        </authorList>
    </citation>
    <scope>NUCLEOTIDE SEQUENCE [LARGE SCALE GENOMIC DNA]</scope>
    <source>
        <strain evidence="1 2">DSM 24742</strain>
    </source>
</reference>
<dbReference type="EMBL" id="MWWR01000007">
    <property type="protein sequence ID" value="OZG51616.1"/>
    <property type="molecule type" value="Genomic_DNA"/>
</dbReference>
<organism evidence="1 2">
    <name type="scientific">Pseudoscardovia radai</name>
    <dbReference type="NCBI Taxonomy" id="987066"/>
    <lineage>
        <taxon>Bacteria</taxon>
        <taxon>Bacillati</taxon>
        <taxon>Actinomycetota</taxon>
        <taxon>Actinomycetes</taxon>
        <taxon>Bifidobacteriales</taxon>
        <taxon>Bifidobacteriaceae</taxon>
        <taxon>Pseudoscardovia</taxon>
    </lineage>
</organism>
<name>A0A261EY70_9BIFI</name>